<protein>
    <submittedName>
        <fullName evidence="1">Chaperone modulator CbpM</fullName>
    </submittedName>
</protein>
<accession>A0ABY9UWH1</accession>
<sequence>MSTHAPRTTATDTRYAPVTSVHHDLVPARRLSLDTVAGRTGLHPELIRRFVALGLVDAERDAAGRLVFAPDAPAALGRVERLRTGLCLNYASIGLVLDLLDRINRLEAALRRSGARSEQPPWT</sequence>
<dbReference type="Pfam" id="PF13591">
    <property type="entry name" value="MerR_2"/>
    <property type="match status" value="1"/>
</dbReference>
<dbReference type="EMBL" id="CP117522">
    <property type="protein sequence ID" value="WNE96210.1"/>
    <property type="molecule type" value="Genomic_DNA"/>
</dbReference>
<evidence type="ECO:0000313" key="2">
    <source>
        <dbReference type="Proteomes" id="UP001305606"/>
    </source>
</evidence>
<evidence type="ECO:0000313" key="1">
    <source>
        <dbReference type="EMBL" id="WNE96210.1"/>
    </source>
</evidence>
<keyword evidence="2" id="KW-1185">Reference proteome</keyword>
<name>A0ABY9UWH1_9ACTN</name>
<gene>
    <name evidence="1" type="ORF">PS467_13100</name>
</gene>
<dbReference type="Gene3D" id="1.10.1660.10">
    <property type="match status" value="1"/>
</dbReference>
<dbReference type="RefSeq" id="WP_311035422.1">
    <property type="nucleotide sequence ID" value="NZ_CP117522.1"/>
</dbReference>
<reference evidence="1 2" key="1">
    <citation type="submission" date="2023-02" db="EMBL/GenBank/DDBJ databases">
        <title>Streptomyces sp. SCA4-21 with antifungal activity against Fusarium oxysporum f. sp. cubense, Streptomyces sp. SCA2-17 with antifungal activity against Fusarium oxysporum f. sp. cubense.</title>
        <authorList>
            <person name="Qi D."/>
        </authorList>
    </citation>
    <scope>NUCLEOTIDE SEQUENCE [LARGE SCALE GENOMIC DNA]</scope>
    <source>
        <strain evidence="1 2">SCA4-21</strain>
    </source>
</reference>
<proteinExistence type="predicted"/>
<organism evidence="1 2">
    <name type="scientific">Streptomyces luomodiensis</name>
    <dbReference type="NCBI Taxonomy" id="3026192"/>
    <lineage>
        <taxon>Bacteria</taxon>
        <taxon>Bacillati</taxon>
        <taxon>Actinomycetota</taxon>
        <taxon>Actinomycetes</taxon>
        <taxon>Kitasatosporales</taxon>
        <taxon>Streptomycetaceae</taxon>
        <taxon>Streptomyces</taxon>
    </lineage>
</organism>
<dbReference type="Proteomes" id="UP001305606">
    <property type="component" value="Chromosome"/>
</dbReference>